<evidence type="ECO:0000256" key="7">
    <source>
        <dbReference type="ARBA" id="ARBA00022553"/>
    </source>
</evidence>
<keyword evidence="13" id="KW-1133">Transmembrane helix</keyword>
<evidence type="ECO:0000256" key="4">
    <source>
        <dbReference type="ARBA" id="ARBA00012438"/>
    </source>
</evidence>
<feature type="domain" description="Histidine kinase" evidence="17">
    <location>
        <begin position="668"/>
        <end position="930"/>
    </location>
</feature>
<dbReference type="FunFam" id="2.10.70.100:FF:000001">
    <property type="entry name" value="Sensory transduction histidine kinase"/>
    <property type="match status" value="1"/>
</dbReference>
<dbReference type="InterPro" id="IPR003661">
    <property type="entry name" value="HisK_dim/P_dom"/>
</dbReference>
<evidence type="ECO:0000256" key="3">
    <source>
        <dbReference type="ARBA" id="ARBA00006402"/>
    </source>
</evidence>
<dbReference type="Gene3D" id="2.10.70.100">
    <property type="match status" value="1"/>
</dbReference>
<dbReference type="OrthoDB" id="442746at2"/>
<dbReference type="Gene3D" id="1.10.287.130">
    <property type="match status" value="1"/>
</dbReference>
<evidence type="ECO:0000256" key="8">
    <source>
        <dbReference type="ARBA" id="ARBA00022679"/>
    </source>
</evidence>
<dbReference type="PROSITE" id="PS50046">
    <property type="entry name" value="PHYTOCHROME_2"/>
    <property type="match status" value="1"/>
</dbReference>
<dbReference type="InterPro" id="IPR004358">
    <property type="entry name" value="Sig_transdc_His_kin-like_C"/>
</dbReference>
<dbReference type="NCBIfam" id="TIGR00229">
    <property type="entry name" value="sensory_box"/>
    <property type="match status" value="1"/>
</dbReference>
<keyword evidence="8" id="KW-0808">Transferase</keyword>
<proteinExistence type="inferred from homology"/>
<dbReference type="InterPro" id="IPR005467">
    <property type="entry name" value="His_kinase_dom"/>
</dbReference>
<dbReference type="CDD" id="cd00130">
    <property type="entry name" value="PAS"/>
    <property type="match status" value="1"/>
</dbReference>
<dbReference type="PANTHER" id="PTHR43065:SF50">
    <property type="entry name" value="HISTIDINE KINASE"/>
    <property type="match status" value="1"/>
</dbReference>
<keyword evidence="6" id="KW-0997">Cell inner membrane</keyword>
<keyword evidence="11" id="KW-0547">Nucleotide-binding</keyword>
<gene>
    <name evidence="20" type="ORF">BH720_08770</name>
</gene>
<dbReference type="GO" id="GO:0000155">
    <property type="term" value="F:phosphorelay sensor kinase activity"/>
    <property type="evidence" value="ECO:0007669"/>
    <property type="project" value="InterPro"/>
</dbReference>
<dbReference type="InterPro" id="IPR036890">
    <property type="entry name" value="HATPase_C_sf"/>
</dbReference>
<evidence type="ECO:0000256" key="9">
    <source>
        <dbReference type="ARBA" id="ARBA00022692"/>
    </source>
</evidence>
<dbReference type="InterPro" id="IPR016132">
    <property type="entry name" value="Phyto_chromo_attachment"/>
</dbReference>
<accession>A0A1E5QLP6</accession>
<dbReference type="PANTHER" id="PTHR43065">
    <property type="entry name" value="SENSOR HISTIDINE KINASE"/>
    <property type="match status" value="1"/>
</dbReference>
<keyword evidence="7" id="KW-0597">Phosphoprotein</keyword>
<dbReference type="SUPFAM" id="SSF55785">
    <property type="entry name" value="PYP-like sensor domain (PAS domain)"/>
    <property type="match status" value="2"/>
</dbReference>
<protein>
    <recommendedName>
        <fullName evidence="4">histidine kinase</fullName>
        <ecNumber evidence="4">2.7.13.3</ecNumber>
    </recommendedName>
</protein>
<dbReference type="InterPro" id="IPR003594">
    <property type="entry name" value="HATPase_dom"/>
</dbReference>
<feature type="domain" description="PAC" evidence="19">
    <location>
        <begin position="376"/>
        <end position="428"/>
    </location>
</feature>
<sequence>MDVTEIKPTTIQPSQTALVEAIPDTIFRCRADGTYLEVKPAKDTHLPFPPNGFLGKKISDFLPQALAERFLQAQAKAIALNEIQTLEYQLPDSLEPDARLRNYEARIVAMGADETLFIVRDITERKRYEAELVRRSRHATLQSEISLSFTQSGSLNSLLQRCCQSLVQHLDAAFARIWLLNANNNCLELKASAGLYTHLNGNHASIPVGQYKIGRIAAKRQPYLTNNVFNDPHISNPEWARQEGMVAFAGYPLLVEEQLIGVMALFACHPLERSTFNTLESIASQVAIAIKREHAEQATQQLTYALQQAQRIAHIGNWEFEPSSEVITWSEELFHIYGYPVGRVPTLPEVLNAIHPEDRDLWLEAVNQSVQQGIPYSIDHRIYRGDGEMRYINSRGEAQFDPNGNICKLFGTAMDITERKQVEEALRQQFLRQRLVNSILERIRSSLNGEAILKTAVEEVRRFLRTDRTVIYQFNPDWSGRVVVESVGEEWIPIIDLDTQDRCFQQTYVQLYQQGRIGIVEDVCTADLHPCHKELLNSLQVQANLAIPIFQNTSSTKDRTAQTKSNRLWGLLIAHHCRGPREWQATEIHSLQQLSVQLAIAIQQSLLFEQAQSEIAERQQVELALRESEARERARARQLALTLRELQSTQAQLVQTEKMASLGQLVAGVAHEINNPVSFIYGNIAHANDYIDDLLSLIELYQHHYPQPAPAIQQEIEAVDLAFLVEDFPRLLQSMKEGASRIKEIVLSLRNFSRLDEAEMKEADLHSGINSTLMILQHRLKEQTQRPAVNVVREYGNLVPVACYPGQLNQVFMNILTNAIDALEERCQQERNFQPEIRIVTEWASGAAFENAELGDRALIRIVDNGRGIPAQSQKRLFDPFFTTKPVGQGTGLGLSISYQIIVEKHGGQISCNSQVGQGTEFVIEIPTRSVRL</sequence>
<keyword evidence="5" id="KW-1003">Cell membrane</keyword>
<dbReference type="GO" id="GO:0005886">
    <property type="term" value="C:plasma membrane"/>
    <property type="evidence" value="ECO:0007669"/>
    <property type="project" value="UniProtKB-SubCell"/>
</dbReference>
<evidence type="ECO:0000259" key="17">
    <source>
        <dbReference type="PROSITE" id="PS50109"/>
    </source>
</evidence>
<evidence type="ECO:0000256" key="2">
    <source>
        <dbReference type="ARBA" id="ARBA00004429"/>
    </source>
</evidence>
<keyword evidence="12" id="KW-0418">Kinase</keyword>
<dbReference type="InterPro" id="IPR013656">
    <property type="entry name" value="PAS_4"/>
</dbReference>
<evidence type="ECO:0000256" key="11">
    <source>
        <dbReference type="ARBA" id="ARBA00022741"/>
    </source>
</evidence>
<evidence type="ECO:0000256" key="10">
    <source>
        <dbReference type="ARBA" id="ARBA00022737"/>
    </source>
</evidence>
<dbReference type="CDD" id="cd00082">
    <property type="entry name" value="HisKA"/>
    <property type="match status" value="1"/>
</dbReference>
<evidence type="ECO:0000259" key="18">
    <source>
        <dbReference type="PROSITE" id="PS50112"/>
    </source>
</evidence>
<dbReference type="PROSITE" id="PS50113">
    <property type="entry name" value="PAC"/>
    <property type="match status" value="1"/>
</dbReference>
<evidence type="ECO:0000256" key="13">
    <source>
        <dbReference type="ARBA" id="ARBA00022989"/>
    </source>
</evidence>
<feature type="domain" description="Phytochrome chromophore attachment site" evidence="16">
    <location>
        <begin position="448"/>
        <end position="597"/>
    </location>
</feature>
<dbReference type="InterPro" id="IPR000014">
    <property type="entry name" value="PAS"/>
</dbReference>
<dbReference type="Pfam" id="PF08448">
    <property type="entry name" value="PAS_4"/>
    <property type="match status" value="1"/>
</dbReference>
<dbReference type="SUPFAM" id="SSF55874">
    <property type="entry name" value="ATPase domain of HSP90 chaperone/DNA topoisomerase II/histidine kinase"/>
    <property type="match status" value="1"/>
</dbReference>
<evidence type="ECO:0000256" key="6">
    <source>
        <dbReference type="ARBA" id="ARBA00022519"/>
    </source>
</evidence>
<dbReference type="InterPro" id="IPR000700">
    <property type="entry name" value="PAS-assoc_C"/>
</dbReference>
<dbReference type="PRINTS" id="PR00344">
    <property type="entry name" value="BCTRLSENSOR"/>
</dbReference>
<dbReference type="InterPro" id="IPR003018">
    <property type="entry name" value="GAF"/>
</dbReference>
<keyword evidence="15" id="KW-0472">Membrane</keyword>
<comment type="caution">
    <text evidence="20">The sequence shown here is derived from an EMBL/GenBank/DDBJ whole genome shotgun (WGS) entry which is preliminary data.</text>
</comment>
<dbReference type="EMBL" id="MJGC01000048">
    <property type="protein sequence ID" value="OEJ75595.1"/>
    <property type="molecule type" value="Genomic_DNA"/>
</dbReference>
<organism evidence="20">
    <name type="scientific">Desertifilum tharense IPPAS B-1220</name>
    <dbReference type="NCBI Taxonomy" id="1781255"/>
    <lineage>
        <taxon>Bacteria</taxon>
        <taxon>Bacillati</taxon>
        <taxon>Cyanobacteriota</taxon>
        <taxon>Cyanophyceae</taxon>
        <taxon>Desertifilales</taxon>
        <taxon>Desertifilaceae</taxon>
        <taxon>Desertifilum</taxon>
    </lineage>
</organism>
<dbReference type="SUPFAM" id="SSF55781">
    <property type="entry name" value="GAF domain-like"/>
    <property type="match status" value="2"/>
</dbReference>
<comment type="similarity">
    <text evidence="3">In the N-terminal section; belongs to the phytochrome family.</text>
</comment>
<dbReference type="InterPro" id="IPR001610">
    <property type="entry name" value="PAC"/>
</dbReference>
<dbReference type="STRING" id="1781255.BH720_08770"/>
<dbReference type="SMART" id="SM00065">
    <property type="entry name" value="GAF"/>
    <property type="match status" value="2"/>
</dbReference>
<dbReference type="Gene3D" id="3.30.450.40">
    <property type="match status" value="2"/>
</dbReference>
<dbReference type="SUPFAM" id="SSF47384">
    <property type="entry name" value="Homodimeric domain of signal transducing histidine kinase"/>
    <property type="match status" value="1"/>
</dbReference>
<dbReference type="InterPro" id="IPR029016">
    <property type="entry name" value="GAF-like_dom_sf"/>
</dbReference>
<dbReference type="PROSITE" id="PS50112">
    <property type="entry name" value="PAS"/>
    <property type="match status" value="1"/>
</dbReference>
<evidence type="ECO:0000259" key="16">
    <source>
        <dbReference type="PROSITE" id="PS50046"/>
    </source>
</evidence>
<dbReference type="InterPro" id="IPR013655">
    <property type="entry name" value="PAS_fold_3"/>
</dbReference>
<dbReference type="PROSITE" id="PS50109">
    <property type="entry name" value="HIS_KIN"/>
    <property type="match status" value="1"/>
</dbReference>
<evidence type="ECO:0000313" key="20">
    <source>
        <dbReference type="EMBL" id="OEJ75595.1"/>
    </source>
</evidence>
<keyword evidence="14" id="KW-0902">Two-component regulatory system</keyword>
<dbReference type="Pfam" id="PF01590">
    <property type="entry name" value="GAF"/>
    <property type="match status" value="2"/>
</dbReference>
<keyword evidence="10" id="KW-0677">Repeat</keyword>
<dbReference type="GO" id="GO:0000166">
    <property type="term" value="F:nucleotide binding"/>
    <property type="evidence" value="ECO:0007669"/>
    <property type="project" value="UniProtKB-KW"/>
</dbReference>
<dbReference type="Pfam" id="PF08447">
    <property type="entry name" value="PAS_3"/>
    <property type="match status" value="1"/>
</dbReference>
<dbReference type="InterPro" id="IPR036097">
    <property type="entry name" value="HisK_dim/P_sf"/>
</dbReference>
<evidence type="ECO:0000256" key="5">
    <source>
        <dbReference type="ARBA" id="ARBA00022475"/>
    </source>
</evidence>
<evidence type="ECO:0000256" key="15">
    <source>
        <dbReference type="ARBA" id="ARBA00023136"/>
    </source>
</evidence>
<comment type="subcellular location">
    <subcellularLocation>
        <location evidence="2">Cell inner membrane</location>
        <topology evidence="2">Multi-pass membrane protein</topology>
    </subcellularLocation>
</comment>
<dbReference type="SMART" id="SM00086">
    <property type="entry name" value="PAC"/>
    <property type="match status" value="1"/>
</dbReference>
<dbReference type="SMART" id="SM00387">
    <property type="entry name" value="HATPase_c"/>
    <property type="match status" value="1"/>
</dbReference>
<feature type="domain" description="PAS" evidence="18">
    <location>
        <begin position="321"/>
        <end position="373"/>
    </location>
</feature>
<dbReference type="AlphaFoldDB" id="A0A1E5QLP6"/>
<keyword evidence="9" id="KW-0812">Transmembrane</keyword>
<dbReference type="Pfam" id="PF02518">
    <property type="entry name" value="HATPase_c"/>
    <property type="match status" value="1"/>
</dbReference>
<evidence type="ECO:0000259" key="19">
    <source>
        <dbReference type="PROSITE" id="PS50113"/>
    </source>
</evidence>
<dbReference type="SMART" id="SM00091">
    <property type="entry name" value="PAS"/>
    <property type="match status" value="2"/>
</dbReference>
<dbReference type="RefSeq" id="WP_069966808.1">
    <property type="nucleotide sequence ID" value="NZ_CM124774.1"/>
</dbReference>
<comment type="catalytic activity">
    <reaction evidence="1">
        <text>ATP + protein L-histidine = ADP + protein N-phospho-L-histidine.</text>
        <dbReference type="EC" id="2.7.13.3"/>
    </reaction>
</comment>
<dbReference type="EC" id="2.7.13.3" evidence="4"/>
<dbReference type="Gene3D" id="3.30.565.10">
    <property type="entry name" value="Histidine kinase-like ATPase, C-terminal domain"/>
    <property type="match status" value="1"/>
</dbReference>
<dbReference type="Gene3D" id="3.30.450.20">
    <property type="entry name" value="PAS domain"/>
    <property type="match status" value="2"/>
</dbReference>
<reference evidence="20" key="1">
    <citation type="submission" date="2016-09" db="EMBL/GenBank/DDBJ databases">
        <title>Draft genome of thermotolerant cyanobacterium Desertifilum sp. strain IPPAS B-1220.</title>
        <authorList>
            <person name="Sinetova M.A."/>
            <person name="Bolakhan K."/>
            <person name="Zayadan B.K."/>
            <person name="Mironov K.S."/>
            <person name="Ustinova V."/>
            <person name="Kupriyanova E.V."/>
            <person name="Sidorov R.A."/>
            <person name="Skrypnik A.N."/>
            <person name="Gogoleva N.E."/>
            <person name="Gogolev Y.V."/>
            <person name="Los D.A."/>
        </authorList>
    </citation>
    <scope>NUCLEOTIDE SEQUENCE [LARGE SCALE GENOMIC DNA]</scope>
    <source>
        <strain evidence="20">IPPAS B-1220</strain>
    </source>
</reference>
<evidence type="ECO:0000256" key="14">
    <source>
        <dbReference type="ARBA" id="ARBA00023012"/>
    </source>
</evidence>
<evidence type="ECO:0000256" key="1">
    <source>
        <dbReference type="ARBA" id="ARBA00000085"/>
    </source>
</evidence>
<dbReference type="InterPro" id="IPR035965">
    <property type="entry name" value="PAS-like_dom_sf"/>
</dbReference>
<evidence type="ECO:0000256" key="12">
    <source>
        <dbReference type="ARBA" id="ARBA00022777"/>
    </source>
</evidence>
<name>A0A1E5QLP6_9CYAN</name>